<evidence type="ECO:0008006" key="3">
    <source>
        <dbReference type="Google" id="ProtNLM"/>
    </source>
</evidence>
<protein>
    <recommendedName>
        <fullName evidence="3">Tetratricopeptide repeat protein</fullName>
    </recommendedName>
</protein>
<accession>A0A1H2SGF0</accession>
<evidence type="ECO:0000313" key="1">
    <source>
        <dbReference type="EMBL" id="SDW30700.1"/>
    </source>
</evidence>
<keyword evidence="2" id="KW-1185">Reference proteome</keyword>
<dbReference type="EMBL" id="FNOB01000002">
    <property type="protein sequence ID" value="SDW30700.1"/>
    <property type="molecule type" value="Genomic_DNA"/>
</dbReference>
<proteinExistence type="predicted"/>
<dbReference type="Proteomes" id="UP000199541">
    <property type="component" value="Unassembled WGS sequence"/>
</dbReference>
<organism evidence="1 2">
    <name type="scientific">Allgaiera indica</name>
    <dbReference type="NCBI Taxonomy" id="765699"/>
    <lineage>
        <taxon>Bacteria</taxon>
        <taxon>Pseudomonadati</taxon>
        <taxon>Pseudomonadota</taxon>
        <taxon>Alphaproteobacteria</taxon>
        <taxon>Rhodobacterales</taxon>
        <taxon>Paracoccaceae</taxon>
        <taxon>Allgaiera</taxon>
    </lineage>
</organism>
<evidence type="ECO:0000313" key="2">
    <source>
        <dbReference type="Proteomes" id="UP000199541"/>
    </source>
</evidence>
<comment type="caution">
    <text evidence="1">The sequence shown here is derived from an EMBL/GenBank/DDBJ whole genome shotgun (WGS) entry which is preliminary data.</text>
</comment>
<sequence>MRRGRRGGWLGIGGALIAVQLCLSGAALSAPATSPSASPSNVLTPFDFARHTDARFSAERRAGLAALGAAHSPVELQAARLRLGTLYLAHLMLPEARSLLGAVDSAALPAPDRARLVALRAALRIMQGKPLAADLADSPLAPANRGWPDYPFWAALNAIRAKEGDGIRDNLPAAFARLSAYPRVYAETCLPLFFSAALDIGDWALARRIAERFDAYPELKARPVYDYLLGRAAEGVRRPQRAAQAFGQAAQGEGPFARRALISLVDLGLQEKSLSPSRARVLLEGNLARWQGGTIELDTLRQLVQVDRTLGDWPGMLLTLGQLLRDFPESEDAAPARRQARGLVAAYYKFALEGKVPLGKLLALHRRLIPLYRFDPAFEASAEALAARLLQLGATAMAAQEYARIYDTLRLGAEAGHWPKDPARLGRLKLAEAEAMAAGGRWHAAALALAAVGTLPNGLADRKALLQARVQAALGDPAAAAVAAAQVAAPDPADLRLLAQSAMAARDWRAARGRYQDLRRADPKGFDDTDAINLLLAAWHLGDRATARDVAAAYPDLGGAAHWGRIAGAILDEPATISPLKHAAAQARLAGAQVVIDQAAKATEAGGAGPSVGAVKKKKGP</sequence>
<dbReference type="RefSeq" id="WP_035841768.1">
    <property type="nucleotide sequence ID" value="NZ_BNAB01000002.1"/>
</dbReference>
<name>A0A1H2SGF0_9RHOB</name>
<gene>
    <name evidence="1" type="ORF">SAMN05444006_102291</name>
</gene>
<reference evidence="1 2" key="1">
    <citation type="submission" date="2016-10" db="EMBL/GenBank/DDBJ databases">
        <authorList>
            <person name="Varghese N."/>
            <person name="Submissions S."/>
        </authorList>
    </citation>
    <scope>NUCLEOTIDE SEQUENCE [LARGE SCALE GENOMIC DNA]</scope>
    <source>
        <strain evidence="1 2">DSM 24802</strain>
    </source>
</reference>